<protein>
    <submittedName>
        <fullName evidence="2">Phytanoyl-CoA dioxygenase</fullName>
    </submittedName>
</protein>
<dbReference type="Gene3D" id="2.60.120.620">
    <property type="entry name" value="q2cbj1_9rhob like domain"/>
    <property type="match status" value="1"/>
</dbReference>
<dbReference type="Proteomes" id="UP000190312">
    <property type="component" value="Unassembled WGS sequence"/>
</dbReference>
<dbReference type="AlphaFoldDB" id="A0A1S9DH78"/>
<accession>A0A1S9DH78</accession>
<dbReference type="eggNOG" id="ENOG502QZ63">
    <property type="taxonomic scope" value="Eukaryota"/>
</dbReference>
<sequence>MSTATTTITASVAAAAPAPENVRMRIDGSDPKFGDFRDDLARDGFAVVKGAIPRERALKYADEMFSWLENFNLGFDRHDPSSVHKDNLPVINEKGMCLQYAVTHEKFVWDVRSEPGVVETFEKVYNDKDLIVSFDAVNFGFPNRTDLPANKPWPHQDQDPEKPGFRCLQGLVNLLPNGPDDGGLIVCRGGHLLSEQFHRELADEERIPAWTPEWYGYTERGMKWLDDHGCKWEKVCAEPGDLLLWDSRTPHYNLSPKGETPRFCIYTCYMPVADTTNDDLSRKKEAFENWLGTTHWPNAKHTGSNVAKRDGKECPSNRFKPVNEPQLTNLSPLPSSSQALLIESFKQLPPPIPGAKTYVYKTIRDLKLEVDVFIPDNLPYKDTTTAVLFLHGGGWIGGDRTEYCRPLFDEFLAQQYVVASANYKTPTGVGLYIRPTRRHSRSIEMDA</sequence>
<keyword evidence="2" id="KW-0560">Oxidoreductase</keyword>
<dbReference type="Gene3D" id="3.40.50.1820">
    <property type="entry name" value="alpha/beta hydrolase"/>
    <property type="match status" value="1"/>
</dbReference>
<dbReference type="PANTHER" id="PTHR31630">
    <property type="entry name" value="PHYTANOYL-COA DIOXYGENASE-RELATED-RELATED"/>
    <property type="match status" value="1"/>
</dbReference>
<dbReference type="VEuPathDB" id="FungiDB:AO090103000502"/>
<evidence type="ECO:0000256" key="1">
    <source>
        <dbReference type="SAM" id="MobiDB-lite"/>
    </source>
</evidence>
<dbReference type="SUPFAM" id="SSF53474">
    <property type="entry name" value="alpha/beta-Hydrolases"/>
    <property type="match status" value="1"/>
</dbReference>
<keyword evidence="2" id="KW-0223">Dioxygenase</keyword>
<comment type="caution">
    <text evidence="2">The sequence shown here is derived from an EMBL/GenBank/DDBJ whole genome shotgun (WGS) entry which is preliminary data.</text>
</comment>
<dbReference type="OrthoDB" id="445007at2759"/>
<reference evidence="2 3" key="1">
    <citation type="submission" date="2016-10" db="EMBL/GenBank/DDBJ databases">
        <title>Genome sequencing of Aspergillus oryzae BCC7051.</title>
        <authorList>
            <person name="Thammarongtham C."/>
            <person name="Vorapreeda T."/>
            <person name="Nookaew I."/>
            <person name="Srisuk T."/>
            <person name="Land M."/>
            <person name="Jeennor S."/>
            <person name="Laoteng K."/>
        </authorList>
    </citation>
    <scope>NUCLEOTIDE SEQUENCE [LARGE SCALE GENOMIC DNA]</scope>
    <source>
        <strain evidence="2 3">BCC7051</strain>
    </source>
</reference>
<dbReference type="PANTHER" id="PTHR31630:SF7">
    <property type="entry name" value="PHYTANOYL-COA DIOXYGENASE"/>
    <property type="match status" value="1"/>
</dbReference>
<dbReference type="VEuPathDB" id="FungiDB:AO090023000361"/>
<proteinExistence type="predicted"/>
<dbReference type="EMBL" id="MKZY01000006">
    <property type="protein sequence ID" value="OOO08286.1"/>
    <property type="molecule type" value="Genomic_DNA"/>
</dbReference>
<dbReference type="GO" id="GO:0051213">
    <property type="term" value="F:dioxygenase activity"/>
    <property type="evidence" value="ECO:0007669"/>
    <property type="project" value="UniProtKB-KW"/>
</dbReference>
<dbReference type="Pfam" id="PF05721">
    <property type="entry name" value="PhyH"/>
    <property type="match status" value="1"/>
</dbReference>
<feature type="region of interest" description="Disordered" evidence="1">
    <location>
        <begin position="301"/>
        <end position="321"/>
    </location>
</feature>
<gene>
    <name evidence="2" type="ORF">OAory_01047860</name>
</gene>
<dbReference type="InterPro" id="IPR008775">
    <property type="entry name" value="Phytyl_CoA_dOase-like"/>
</dbReference>
<evidence type="ECO:0000313" key="2">
    <source>
        <dbReference type="EMBL" id="OOO08286.1"/>
    </source>
</evidence>
<evidence type="ECO:0000313" key="3">
    <source>
        <dbReference type="Proteomes" id="UP000190312"/>
    </source>
</evidence>
<dbReference type="InterPro" id="IPR029058">
    <property type="entry name" value="AB_hydrolase_fold"/>
</dbReference>
<organism evidence="2 3">
    <name type="scientific">Aspergillus oryzae</name>
    <name type="common">Yellow koji mold</name>
    <dbReference type="NCBI Taxonomy" id="5062"/>
    <lineage>
        <taxon>Eukaryota</taxon>
        <taxon>Fungi</taxon>
        <taxon>Dikarya</taxon>
        <taxon>Ascomycota</taxon>
        <taxon>Pezizomycotina</taxon>
        <taxon>Eurotiomycetes</taxon>
        <taxon>Eurotiomycetidae</taxon>
        <taxon>Eurotiales</taxon>
        <taxon>Aspergillaceae</taxon>
        <taxon>Aspergillus</taxon>
        <taxon>Aspergillus subgen. Circumdati</taxon>
    </lineage>
</organism>
<name>A0A1S9DH78_ASPOZ</name>
<dbReference type="SUPFAM" id="SSF51197">
    <property type="entry name" value="Clavaminate synthase-like"/>
    <property type="match status" value="1"/>
</dbReference>